<dbReference type="KEGG" id="mcha:111025035"/>
<reference evidence="2" key="1">
    <citation type="submission" date="2025-08" db="UniProtKB">
        <authorList>
            <consortium name="RefSeq"/>
        </authorList>
    </citation>
    <scope>IDENTIFICATION</scope>
    <source>
        <strain evidence="2">OHB3-1</strain>
    </source>
</reference>
<dbReference type="RefSeq" id="XP_022158581.1">
    <property type="nucleotide sequence ID" value="XM_022302889.1"/>
</dbReference>
<organism evidence="1 2">
    <name type="scientific">Momordica charantia</name>
    <name type="common">Bitter gourd</name>
    <name type="synonym">Balsam pear</name>
    <dbReference type="NCBI Taxonomy" id="3673"/>
    <lineage>
        <taxon>Eukaryota</taxon>
        <taxon>Viridiplantae</taxon>
        <taxon>Streptophyta</taxon>
        <taxon>Embryophyta</taxon>
        <taxon>Tracheophyta</taxon>
        <taxon>Spermatophyta</taxon>
        <taxon>Magnoliopsida</taxon>
        <taxon>eudicotyledons</taxon>
        <taxon>Gunneridae</taxon>
        <taxon>Pentapetalae</taxon>
        <taxon>rosids</taxon>
        <taxon>fabids</taxon>
        <taxon>Cucurbitales</taxon>
        <taxon>Cucurbitaceae</taxon>
        <taxon>Momordiceae</taxon>
        <taxon>Momordica</taxon>
    </lineage>
</organism>
<evidence type="ECO:0000313" key="1">
    <source>
        <dbReference type="Proteomes" id="UP000504603"/>
    </source>
</evidence>
<gene>
    <name evidence="2" type="primary">LOC111025035</name>
</gene>
<protein>
    <submittedName>
        <fullName evidence="2">Uncharacterized protein LOC111025035</fullName>
    </submittedName>
</protein>
<evidence type="ECO:0000313" key="2">
    <source>
        <dbReference type="RefSeq" id="XP_022158581.1"/>
    </source>
</evidence>
<dbReference type="OrthoDB" id="1920930at2759"/>
<keyword evidence="1" id="KW-1185">Reference proteome</keyword>
<name>A0A6J1E1B6_MOMCH</name>
<proteinExistence type="predicted"/>
<dbReference type="GeneID" id="111025035"/>
<sequence length="135" mass="15206">MLTSIIALLAAEKLNDDNHKQWKSNLNTILVIDDLRFILQKDCPQAPASNVVMAVRNALPMTGGSKPATRPMSNSWQAYLMYLLRSENMVTVKEIMDSLQSMFGQPSSEGRHETVKFIYNSCMKEANQCENTFST</sequence>
<dbReference type="Proteomes" id="UP000504603">
    <property type="component" value="Unplaced"/>
</dbReference>
<dbReference type="AlphaFoldDB" id="A0A6J1E1B6"/>
<accession>A0A6J1E1B6</accession>